<dbReference type="InterPro" id="IPR017438">
    <property type="entry name" value="ATP-NAD_kinase_N"/>
</dbReference>
<dbReference type="GO" id="GO:0005524">
    <property type="term" value="F:ATP binding"/>
    <property type="evidence" value="ECO:0007669"/>
    <property type="project" value="UniProtKB-ARBA"/>
</dbReference>
<dbReference type="InterPro" id="IPR002504">
    <property type="entry name" value="NADK"/>
</dbReference>
<dbReference type="GO" id="GO:0051287">
    <property type="term" value="F:NAD binding"/>
    <property type="evidence" value="ECO:0007669"/>
    <property type="project" value="UniProtKB-ARBA"/>
</dbReference>
<dbReference type="Gene3D" id="3.40.50.10330">
    <property type="entry name" value="Probable inorganic polyphosphate/atp-NAD kinase, domain 1"/>
    <property type="match status" value="1"/>
</dbReference>
<evidence type="ECO:0000256" key="1">
    <source>
        <dbReference type="ARBA" id="ARBA00022679"/>
    </source>
</evidence>
<dbReference type="STRING" id="378794.GCA_001570625_02530"/>
<keyword evidence="3" id="KW-0521">NADP</keyword>
<dbReference type="PANTHER" id="PTHR20275:SF0">
    <property type="entry name" value="NAD KINASE"/>
    <property type="match status" value="1"/>
</dbReference>
<evidence type="ECO:0000256" key="4">
    <source>
        <dbReference type="ARBA" id="ARBA00023027"/>
    </source>
</evidence>
<protein>
    <submittedName>
        <fullName evidence="6">NAD+ kinase</fullName>
    </submittedName>
</protein>
<sequence>MKIILVNNRFKENTEKKAQEIAGQLSALNIEVIIDNGLDEPYAGTVDFIMVLGGDGTMLRAARRYGQRAIPVLGVNMGTVGFLSNIEINELAEYLPLILREEYSLEARMMLELAVFYQQSLLTRVFCLNELLLRSNSPRMLSFALEISGQKLEPYRGDGLIVSTTTGSTAYSLSAGGPVADPQLDAFIITPVASHIINKRPLVVSPEREISLRLLEEREAI</sequence>
<proteinExistence type="inferred from homology"/>
<dbReference type="HAMAP" id="MF_00361">
    <property type="entry name" value="NAD_kinase"/>
    <property type="match status" value="1"/>
</dbReference>
<comment type="catalytic activity">
    <reaction evidence="5">
        <text>NAD(+) + ATP = ADP + NADP(+) + H(+)</text>
        <dbReference type="Rhea" id="RHEA:18629"/>
        <dbReference type="ChEBI" id="CHEBI:15378"/>
        <dbReference type="ChEBI" id="CHEBI:30616"/>
        <dbReference type="ChEBI" id="CHEBI:57540"/>
        <dbReference type="ChEBI" id="CHEBI:58349"/>
        <dbReference type="ChEBI" id="CHEBI:456216"/>
        <dbReference type="EC" id="2.7.1.23"/>
    </reaction>
</comment>
<dbReference type="Gene3D" id="2.60.200.30">
    <property type="entry name" value="Probable inorganic polyphosphate/atp-NAD kinase, domain 2"/>
    <property type="match status" value="1"/>
</dbReference>
<comment type="caution">
    <text evidence="6">The sequence shown here is derived from an EMBL/GenBank/DDBJ whole genome shotgun (WGS) entry which is preliminary data.</text>
</comment>
<dbReference type="PANTHER" id="PTHR20275">
    <property type="entry name" value="NAD KINASE"/>
    <property type="match status" value="1"/>
</dbReference>
<organism evidence="6 7">
    <name type="scientific">Syntrophomonas wolfei</name>
    <dbReference type="NCBI Taxonomy" id="863"/>
    <lineage>
        <taxon>Bacteria</taxon>
        <taxon>Bacillati</taxon>
        <taxon>Bacillota</taxon>
        <taxon>Clostridia</taxon>
        <taxon>Eubacteriales</taxon>
        <taxon>Syntrophomonadaceae</taxon>
        <taxon>Syntrophomonas</taxon>
    </lineage>
</organism>
<dbReference type="InterPro" id="IPR016064">
    <property type="entry name" value="NAD/diacylglycerol_kinase_sf"/>
</dbReference>
<evidence type="ECO:0000256" key="3">
    <source>
        <dbReference type="ARBA" id="ARBA00022857"/>
    </source>
</evidence>
<dbReference type="GO" id="GO:0006741">
    <property type="term" value="P:NADP+ biosynthetic process"/>
    <property type="evidence" value="ECO:0007669"/>
    <property type="project" value="InterPro"/>
</dbReference>
<dbReference type="Pfam" id="PF01513">
    <property type="entry name" value="NAD_kinase"/>
    <property type="match status" value="1"/>
</dbReference>
<dbReference type="GO" id="GO:0019674">
    <property type="term" value="P:NAD+ metabolic process"/>
    <property type="evidence" value="ECO:0007669"/>
    <property type="project" value="InterPro"/>
</dbReference>
<dbReference type="EMBL" id="DNZF01000190">
    <property type="protein sequence ID" value="HBK53989.1"/>
    <property type="molecule type" value="Genomic_DNA"/>
</dbReference>
<keyword evidence="4" id="KW-0520">NAD</keyword>
<dbReference type="GO" id="GO:0003951">
    <property type="term" value="F:NAD+ kinase activity"/>
    <property type="evidence" value="ECO:0007669"/>
    <property type="project" value="UniProtKB-EC"/>
</dbReference>
<dbReference type="InterPro" id="IPR017437">
    <property type="entry name" value="ATP-NAD_kinase_PpnK-typ_C"/>
</dbReference>
<name>A0A354YXQ4_9FIRM</name>
<evidence type="ECO:0000313" key="6">
    <source>
        <dbReference type="EMBL" id="HBK53989.1"/>
    </source>
</evidence>
<dbReference type="Pfam" id="PF20143">
    <property type="entry name" value="NAD_kinase_C"/>
    <property type="match status" value="1"/>
</dbReference>
<dbReference type="Proteomes" id="UP000263273">
    <property type="component" value="Unassembled WGS sequence"/>
</dbReference>
<keyword evidence="2 6" id="KW-0418">Kinase</keyword>
<dbReference type="SUPFAM" id="SSF111331">
    <property type="entry name" value="NAD kinase/diacylglycerol kinase-like"/>
    <property type="match status" value="1"/>
</dbReference>
<reference evidence="6 7" key="1">
    <citation type="journal article" date="2018" name="Nat. Biotechnol.">
        <title>A standardized bacterial taxonomy based on genome phylogeny substantially revises the tree of life.</title>
        <authorList>
            <person name="Parks D.H."/>
            <person name="Chuvochina M."/>
            <person name="Waite D.W."/>
            <person name="Rinke C."/>
            <person name="Skarshewski A."/>
            <person name="Chaumeil P.A."/>
            <person name="Hugenholtz P."/>
        </authorList>
    </citation>
    <scope>NUCLEOTIDE SEQUENCE [LARGE SCALE GENOMIC DNA]</scope>
    <source>
        <strain evidence="6">UBA10948</strain>
    </source>
</reference>
<evidence type="ECO:0000256" key="5">
    <source>
        <dbReference type="ARBA" id="ARBA00047925"/>
    </source>
</evidence>
<feature type="non-terminal residue" evidence="6">
    <location>
        <position position="221"/>
    </location>
</feature>
<evidence type="ECO:0000256" key="2">
    <source>
        <dbReference type="ARBA" id="ARBA00022777"/>
    </source>
</evidence>
<gene>
    <name evidence="6" type="ORF">DDZ44_08645</name>
</gene>
<accession>A0A354YXQ4</accession>
<evidence type="ECO:0000313" key="7">
    <source>
        <dbReference type="Proteomes" id="UP000263273"/>
    </source>
</evidence>
<keyword evidence="1" id="KW-0808">Transferase</keyword>
<dbReference type="AlphaFoldDB" id="A0A354YXQ4"/>